<evidence type="ECO:0000313" key="2">
    <source>
        <dbReference type="EMBL" id="GFY60573.1"/>
    </source>
</evidence>
<keyword evidence="3" id="KW-1185">Reference proteome</keyword>
<feature type="region of interest" description="Disordered" evidence="1">
    <location>
        <begin position="52"/>
        <end position="75"/>
    </location>
</feature>
<dbReference type="AlphaFoldDB" id="A0A8X7CBE7"/>
<organism evidence="2 3">
    <name type="scientific">Trichonephila inaurata madagascariensis</name>
    <dbReference type="NCBI Taxonomy" id="2747483"/>
    <lineage>
        <taxon>Eukaryota</taxon>
        <taxon>Metazoa</taxon>
        <taxon>Ecdysozoa</taxon>
        <taxon>Arthropoda</taxon>
        <taxon>Chelicerata</taxon>
        <taxon>Arachnida</taxon>
        <taxon>Araneae</taxon>
        <taxon>Araneomorphae</taxon>
        <taxon>Entelegynae</taxon>
        <taxon>Araneoidea</taxon>
        <taxon>Nephilidae</taxon>
        <taxon>Trichonephila</taxon>
        <taxon>Trichonephila inaurata</taxon>
    </lineage>
</organism>
<sequence>MVTESPNAVCLTSTTPPPVLNRVEEGIQILNFPRNGSSVSCCPRSSSRNGVLEIGDRFGGSRRGSDSSTDEYVLR</sequence>
<evidence type="ECO:0000256" key="1">
    <source>
        <dbReference type="SAM" id="MobiDB-lite"/>
    </source>
</evidence>
<name>A0A8X7CBE7_9ARAC</name>
<comment type="caution">
    <text evidence="2">The sequence shown here is derived from an EMBL/GenBank/DDBJ whole genome shotgun (WGS) entry which is preliminary data.</text>
</comment>
<protein>
    <submittedName>
        <fullName evidence="2">Uncharacterized protein</fullName>
    </submittedName>
</protein>
<dbReference type="EMBL" id="BMAV01013205">
    <property type="protein sequence ID" value="GFY60573.1"/>
    <property type="molecule type" value="Genomic_DNA"/>
</dbReference>
<accession>A0A8X7CBE7</accession>
<dbReference type="Proteomes" id="UP000886998">
    <property type="component" value="Unassembled WGS sequence"/>
</dbReference>
<gene>
    <name evidence="2" type="ORF">TNIN_231211</name>
</gene>
<evidence type="ECO:0000313" key="3">
    <source>
        <dbReference type="Proteomes" id="UP000886998"/>
    </source>
</evidence>
<reference evidence="2" key="1">
    <citation type="submission" date="2020-08" db="EMBL/GenBank/DDBJ databases">
        <title>Multicomponent nature underlies the extraordinary mechanical properties of spider dragline silk.</title>
        <authorList>
            <person name="Kono N."/>
            <person name="Nakamura H."/>
            <person name="Mori M."/>
            <person name="Yoshida Y."/>
            <person name="Ohtoshi R."/>
            <person name="Malay A.D."/>
            <person name="Moran D.A.P."/>
            <person name="Tomita M."/>
            <person name="Numata K."/>
            <person name="Arakawa K."/>
        </authorList>
    </citation>
    <scope>NUCLEOTIDE SEQUENCE</scope>
</reference>
<proteinExistence type="predicted"/>